<organism evidence="2 3">
    <name type="scientific">Lysobacter brunescens</name>
    <dbReference type="NCBI Taxonomy" id="262323"/>
    <lineage>
        <taxon>Bacteria</taxon>
        <taxon>Pseudomonadati</taxon>
        <taxon>Pseudomonadota</taxon>
        <taxon>Gammaproteobacteria</taxon>
        <taxon>Lysobacterales</taxon>
        <taxon>Lysobacteraceae</taxon>
        <taxon>Lysobacter</taxon>
    </lineage>
</organism>
<name>A0ABW2YHS3_9GAMM</name>
<dbReference type="EMBL" id="JBHTIF010000034">
    <property type="protein sequence ID" value="MFD0727728.1"/>
    <property type="molecule type" value="Genomic_DNA"/>
</dbReference>
<dbReference type="InterPro" id="IPR042099">
    <property type="entry name" value="ANL_N_sf"/>
</dbReference>
<evidence type="ECO:0000313" key="2">
    <source>
        <dbReference type="EMBL" id="MFD0727728.1"/>
    </source>
</evidence>
<protein>
    <submittedName>
        <fullName evidence="2">AMP-binding protein</fullName>
    </submittedName>
</protein>
<feature type="non-terminal residue" evidence="2">
    <location>
        <position position="1"/>
    </location>
</feature>
<dbReference type="PROSITE" id="PS00455">
    <property type="entry name" value="AMP_BINDING"/>
    <property type="match status" value="1"/>
</dbReference>
<dbReference type="PRINTS" id="PR00154">
    <property type="entry name" value="AMPBINDING"/>
</dbReference>
<feature type="non-terminal residue" evidence="2">
    <location>
        <position position="175"/>
    </location>
</feature>
<dbReference type="SUPFAM" id="SSF56801">
    <property type="entry name" value="Acetyl-CoA synthetase-like"/>
    <property type="match status" value="1"/>
</dbReference>
<dbReference type="Proteomes" id="UP001597110">
    <property type="component" value="Unassembled WGS sequence"/>
</dbReference>
<keyword evidence="3" id="KW-1185">Reference proteome</keyword>
<reference evidence="3" key="1">
    <citation type="journal article" date="2019" name="Int. J. Syst. Evol. Microbiol.">
        <title>The Global Catalogue of Microorganisms (GCM) 10K type strain sequencing project: providing services to taxonomists for standard genome sequencing and annotation.</title>
        <authorList>
            <consortium name="The Broad Institute Genomics Platform"/>
            <consortium name="The Broad Institute Genome Sequencing Center for Infectious Disease"/>
            <person name="Wu L."/>
            <person name="Ma J."/>
        </authorList>
    </citation>
    <scope>NUCLEOTIDE SEQUENCE [LARGE SCALE GENOMIC DNA]</scope>
    <source>
        <strain evidence="3">CCUG 55585</strain>
    </source>
</reference>
<comment type="caution">
    <text evidence="2">The sequence shown here is derived from an EMBL/GenBank/DDBJ whole genome shotgun (WGS) entry which is preliminary data.</text>
</comment>
<dbReference type="InterPro" id="IPR000873">
    <property type="entry name" value="AMP-dep_synth/lig_dom"/>
</dbReference>
<evidence type="ECO:0000313" key="3">
    <source>
        <dbReference type="Proteomes" id="UP001597110"/>
    </source>
</evidence>
<evidence type="ECO:0000259" key="1">
    <source>
        <dbReference type="Pfam" id="PF00501"/>
    </source>
</evidence>
<dbReference type="Pfam" id="PF00501">
    <property type="entry name" value="AMP-binding"/>
    <property type="match status" value="1"/>
</dbReference>
<dbReference type="RefSeq" id="WP_386826652.1">
    <property type="nucleotide sequence ID" value="NZ_JBHTIF010000034.1"/>
</dbReference>
<gene>
    <name evidence="2" type="ORF">ACFQ0E_19210</name>
</gene>
<dbReference type="PANTHER" id="PTHR45527">
    <property type="entry name" value="NONRIBOSOMAL PEPTIDE SYNTHETASE"/>
    <property type="match status" value="1"/>
</dbReference>
<feature type="domain" description="AMP-dependent synthetase/ligase" evidence="1">
    <location>
        <begin position="16"/>
        <end position="175"/>
    </location>
</feature>
<dbReference type="PANTHER" id="PTHR45527:SF1">
    <property type="entry name" value="FATTY ACID SYNTHASE"/>
    <property type="match status" value="1"/>
</dbReference>
<proteinExistence type="predicted"/>
<accession>A0ABW2YHS3</accession>
<dbReference type="InterPro" id="IPR020845">
    <property type="entry name" value="AMP-binding_CS"/>
</dbReference>
<dbReference type="Gene3D" id="3.40.50.12780">
    <property type="entry name" value="N-terminal domain of ligase-like"/>
    <property type="match status" value="1"/>
</dbReference>
<dbReference type="InterPro" id="IPR020459">
    <property type="entry name" value="AMP-binding"/>
</dbReference>
<sequence length="175" mass="18331">PDVAASLPAHLGDAFARIVRSHPDRPALVEGGRTLSYAGLHEAVEAACRTLVAAGIGPGDHVGVHLASSADLVVVTLALFRLGAVYVPLDPEYPQQRLRHMVEDSGAALVVAHAAQRERAASLCDRVLYWDERGAAPEVALPATVPTHASVAYLFYTSGSTGQPKGVMVSHGNVL</sequence>